<dbReference type="PANTHER" id="PTHR33939:SF1">
    <property type="entry name" value="DUF4371 DOMAIN-CONTAINING PROTEIN"/>
    <property type="match status" value="1"/>
</dbReference>
<dbReference type="EMBL" id="KI913271">
    <property type="protein sequence ID" value="ETV64793.1"/>
    <property type="molecule type" value="Genomic_DNA"/>
</dbReference>
<feature type="compositionally biased region" description="Acidic residues" evidence="1">
    <location>
        <begin position="236"/>
        <end position="256"/>
    </location>
</feature>
<dbReference type="VEuPathDB" id="FungiDB:H257_18369"/>
<name>W4FDJ1_APHAT</name>
<dbReference type="Gene3D" id="3.30.420.10">
    <property type="entry name" value="Ribonuclease H-like superfamily/Ribonuclease H"/>
    <property type="match status" value="1"/>
</dbReference>
<evidence type="ECO:0000256" key="1">
    <source>
        <dbReference type="SAM" id="MobiDB-lite"/>
    </source>
</evidence>
<dbReference type="OrthoDB" id="78630at2759"/>
<dbReference type="GeneID" id="20820365"/>
<accession>W4FDJ1</accession>
<protein>
    <recommendedName>
        <fullName evidence="3">Tc1-like transposase DDE domain-containing protein</fullName>
    </recommendedName>
</protein>
<dbReference type="RefSeq" id="XP_009845712.1">
    <property type="nucleotide sequence ID" value="XM_009847410.1"/>
</dbReference>
<reference evidence="2" key="1">
    <citation type="submission" date="2013-12" db="EMBL/GenBank/DDBJ databases">
        <title>The Genome Sequence of Aphanomyces astaci APO3.</title>
        <authorList>
            <consortium name="The Broad Institute Genomics Platform"/>
            <person name="Russ C."/>
            <person name="Tyler B."/>
            <person name="van West P."/>
            <person name="Dieguez-Uribeondo J."/>
            <person name="Young S.K."/>
            <person name="Zeng Q."/>
            <person name="Gargeya S."/>
            <person name="Fitzgerald M."/>
            <person name="Abouelleil A."/>
            <person name="Alvarado L."/>
            <person name="Chapman S.B."/>
            <person name="Gainer-Dewar J."/>
            <person name="Goldberg J."/>
            <person name="Griggs A."/>
            <person name="Gujja S."/>
            <person name="Hansen M."/>
            <person name="Howarth C."/>
            <person name="Imamovic A."/>
            <person name="Ireland A."/>
            <person name="Larimer J."/>
            <person name="McCowan C."/>
            <person name="Murphy C."/>
            <person name="Pearson M."/>
            <person name="Poon T.W."/>
            <person name="Priest M."/>
            <person name="Roberts A."/>
            <person name="Saif S."/>
            <person name="Shea T."/>
            <person name="Sykes S."/>
            <person name="Wortman J."/>
            <person name="Nusbaum C."/>
            <person name="Birren B."/>
        </authorList>
    </citation>
    <scope>NUCLEOTIDE SEQUENCE [LARGE SCALE GENOMIC DNA]</scope>
    <source>
        <strain evidence="2">APO3</strain>
    </source>
</reference>
<evidence type="ECO:0000313" key="2">
    <source>
        <dbReference type="EMBL" id="ETV64793.1"/>
    </source>
</evidence>
<sequence length="272" mass="30671">MDESYIHHNYVRHNDSLYYPEDELDQAPKPKHKGQRLCFIAGILDDGPDGSKLLATRVFRGGSRQTKDYHGIFNHAYFVNWMKELMDELDVLGTSGAVIVMDNASYHKGVPHDTPKGTWKKQDLLVACQRFGIEASSNEYRSAIWSKVQAHSAKLEVVDTPPYHSDLQPIEYVWAYMKGGVGQQYTTATTMEDVRQRLDLAFSELPSDVIYRCISHTKKKVVHLNTYLLELEAADEAANEPALGEDESSDDKESDDNQSILTDIVDGSPVMT</sequence>
<proteinExistence type="predicted"/>
<evidence type="ECO:0008006" key="3">
    <source>
        <dbReference type="Google" id="ProtNLM"/>
    </source>
</evidence>
<gene>
    <name evidence="2" type="ORF">H257_18369</name>
</gene>
<dbReference type="InterPro" id="IPR036397">
    <property type="entry name" value="RNaseH_sf"/>
</dbReference>
<dbReference type="AlphaFoldDB" id="W4FDJ1"/>
<dbReference type="GO" id="GO:0003676">
    <property type="term" value="F:nucleic acid binding"/>
    <property type="evidence" value="ECO:0007669"/>
    <property type="project" value="InterPro"/>
</dbReference>
<organism evidence="2">
    <name type="scientific">Aphanomyces astaci</name>
    <name type="common">Crayfish plague agent</name>
    <dbReference type="NCBI Taxonomy" id="112090"/>
    <lineage>
        <taxon>Eukaryota</taxon>
        <taxon>Sar</taxon>
        <taxon>Stramenopiles</taxon>
        <taxon>Oomycota</taxon>
        <taxon>Saprolegniomycetes</taxon>
        <taxon>Saprolegniales</taxon>
        <taxon>Verrucalvaceae</taxon>
        <taxon>Aphanomyces</taxon>
    </lineage>
</organism>
<dbReference type="PANTHER" id="PTHR33939">
    <property type="entry name" value="PROTEIN CBG22215"/>
    <property type="match status" value="1"/>
</dbReference>
<feature type="region of interest" description="Disordered" evidence="1">
    <location>
        <begin position="236"/>
        <end position="272"/>
    </location>
</feature>